<sequence length="308" mass="34007">MFRFAILNSMEHSKPSVPTETQTSMQVNRTTGKRTRKRVWLWVLAVLTGLFLMVDLFGKSRFIVQNYVIEDERITDDIRIVVVSDLHSALYGANQSDIIKAIAQADPAAVLLDGDIFHHNGSNKNAVTLLNALADRFQCYFILGNHEYQTKQIDSVKEQIEEAGIRILDGDSVAITAGNTTVLLYGIDDGHGGKAKQLAELARAGKERDDGEYSILAIHVPNDVKNILPLGFDLMLSGHTHGGQFRIPGVLNGLYAPGQGMFPTYGGGRYDFGKQTLIISRGLAKVPYWLPRVFNPPELVVVTLTAKK</sequence>
<dbReference type="InterPro" id="IPR051158">
    <property type="entry name" value="Metallophosphoesterase_sf"/>
</dbReference>
<evidence type="ECO:0000313" key="5">
    <source>
        <dbReference type="EMBL" id="MPM11632.1"/>
    </source>
</evidence>
<gene>
    <name evidence="5" type="ORF">SDC9_57980</name>
</gene>
<accession>A0A644X648</accession>
<proteinExistence type="predicted"/>
<keyword evidence="1" id="KW-0479">Metal-binding</keyword>
<name>A0A644X648_9ZZZZ</name>
<dbReference type="GO" id="GO:0016020">
    <property type="term" value="C:membrane"/>
    <property type="evidence" value="ECO:0007669"/>
    <property type="project" value="GOC"/>
</dbReference>
<keyword evidence="2" id="KW-0378">Hydrolase</keyword>
<dbReference type="GO" id="GO:0009245">
    <property type="term" value="P:lipid A biosynthetic process"/>
    <property type="evidence" value="ECO:0007669"/>
    <property type="project" value="TreeGrafter"/>
</dbReference>
<feature type="domain" description="Calcineurin-like phosphoesterase" evidence="4">
    <location>
        <begin position="78"/>
        <end position="242"/>
    </location>
</feature>
<reference evidence="5" key="1">
    <citation type="submission" date="2019-08" db="EMBL/GenBank/DDBJ databases">
        <authorList>
            <person name="Kucharzyk K."/>
            <person name="Murdoch R.W."/>
            <person name="Higgins S."/>
            <person name="Loffler F."/>
        </authorList>
    </citation>
    <scope>NUCLEOTIDE SEQUENCE</scope>
</reference>
<keyword evidence="3" id="KW-0472">Membrane</keyword>
<dbReference type="Gene3D" id="3.60.21.10">
    <property type="match status" value="1"/>
</dbReference>
<organism evidence="5">
    <name type="scientific">bioreactor metagenome</name>
    <dbReference type="NCBI Taxonomy" id="1076179"/>
    <lineage>
        <taxon>unclassified sequences</taxon>
        <taxon>metagenomes</taxon>
        <taxon>ecological metagenomes</taxon>
    </lineage>
</organism>
<dbReference type="InterPro" id="IPR004843">
    <property type="entry name" value="Calcineurin-like_PHP"/>
</dbReference>
<keyword evidence="3" id="KW-0812">Transmembrane</keyword>
<protein>
    <recommendedName>
        <fullName evidence="4">Calcineurin-like phosphoesterase domain-containing protein</fullName>
    </recommendedName>
</protein>
<dbReference type="SUPFAM" id="SSF56300">
    <property type="entry name" value="Metallo-dependent phosphatases"/>
    <property type="match status" value="1"/>
</dbReference>
<comment type="caution">
    <text evidence="5">The sequence shown here is derived from an EMBL/GenBank/DDBJ whole genome shotgun (WGS) entry which is preliminary data.</text>
</comment>
<dbReference type="InterPro" id="IPR029052">
    <property type="entry name" value="Metallo-depent_PP-like"/>
</dbReference>
<dbReference type="GO" id="GO:0008758">
    <property type="term" value="F:UDP-2,3-diacylglucosamine hydrolase activity"/>
    <property type="evidence" value="ECO:0007669"/>
    <property type="project" value="TreeGrafter"/>
</dbReference>
<evidence type="ECO:0000256" key="3">
    <source>
        <dbReference type="SAM" id="Phobius"/>
    </source>
</evidence>
<evidence type="ECO:0000259" key="4">
    <source>
        <dbReference type="Pfam" id="PF00149"/>
    </source>
</evidence>
<dbReference type="EMBL" id="VSSQ01001855">
    <property type="protein sequence ID" value="MPM11632.1"/>
    <property type="molecule type" value="Genomic_DNA"/>
</dbReference>
<dbReference type="PANTHER" id="PTHR31302:SF31">
    <property type="entry name" value="PHOSPHODIESTERASE YAEI"/>
    <property type="match status" value="1"/>
</dbReference>
<feature type="transmembrane region" description="Helical" evidence="3">
    <location>
        <begin position="39"/>
        <end position="58"/>
    </location>
</feature>
<dbReference type="AlphaFoldDB" id="A0A644X648"/>
<dbReference type="GO" id="GO:0046872">
    <property type="term" value="F:metal ion binding"/>
    <property type="evidence" value="ECO:0007669"/>
    <property type="project" value="UniProtKB-KW"/>
</dbReference>
<evidence type="ECO:0000256" key="2">
    <source>
        <dbReference type="ARBA" id="ARBA00022801"/>
    </source>
</evidence>
<evidence type="ECO:0000256" key="1">
    <source>
        <dbReference type="ARBA" id="ARBA00022723"/>
    </source>
</evidence>
<dbReference type="Pfam" id="PF00149">
    <property type="entry name" value="Metallophos"/>
    <property type="match status" value="1"/>
</dbReference>
<keyword evidence="3" id="KW-1133">Transmembrane helix</keyword>
<dbReference type="PANTHER" id="PTHR31302">
    <property type="entry name" value="TRANSMEMBRANE PROTEIN WITH METALLOPHOSPHOESTERASE DOMAIN-RELATED"/>
    <property type="match status" value="1"/>
</dbReference>